<comment type="caution">
    <text evidence="2">The sequence shown here is derived from an EMBL/GenBank/DDBJ whole genome shotgun (WGS) entry which is preliminary data.</text>
</comment>
<name>A0A917JQB5_9PSEU</name>
<reference evidence="2 3" key="1">
    <citation type="journal article" date="2014" name="Int. J. Syst. Evol. Microbiol.">
        <title>Complete genome sequence of Corynebacterium casei LMG S-19264T (=DSM 44701T), isolated from a smear-ripened cheese.</title>
        <authorList>
            <consortium name="US DOE Joint Genome Institute (JGI-PGF)"/>
            <person name="Walter F."/>
            <person name="Albersmeier A."/>
            <person name="Kalinowski J."/>
            <person name="Ruckert C."/>
        </authorList>
    </citation>
    <scope>NUCLEOTIDE SEQUENCE [LARGE SCALE GENOMIC DNA]</scope>
    <source>
        <strain evidence="2 3">CGMCC 4.7206</strain>
    </source>
</reference>
<feature type="compositionally biased region" description="Polar residues" evidence="1">
    <location>
        <begin position="14"/>
        <end position="26"/>
    </location>
</feature>
<feature type="region of interest" description="Disordered" evidence="1">
    <location>
        <begin position="92"/>
        <end position="115"/>
    </location>
</feature>
<dbReference type="AlphaFoldDB" id="A0A917JQB5"/>
<evidence type="ECO:0000313" key="2">
    <source>
        <dbReference type="EMBL" id="GGI79890.1"/>
    </source>
</evidence>
<organism evidence="2 3">
    <name type="scientific">Saccharopolyspora thermophila</name>
    <dbReference type="NCBI Taxonomy" id="89367"/>
    <lineage>
        <taxon>Bacteria</taxon>
        <taxon>Bacillati</taxon>
        <taxon>Actinomycetota</taxon>
        <taxon>Actinomycetes</taxon>
        <taxon>Pseudonocardiales</taxon>
        <taxon>Pseudonocardiaceae</taxon>
        <taxon>Saccharopolyspora</taxon>
    </lineage>
</organism>
<gene>
    <name evidence="2" type="ORF">GCM10011581_16340</name>
</gene>
<sequence length="160" mass="17152">MAAGRRLIPAQRRSPATTSAGENSTGFVPAAAIGHALQVLDGEPSAAETDRHDALLPLAARLPRALADKEQRTPRTDTATAVDHRIGAQKCGREPDAWVPARSHHRDISDTPPQGRWCVRGGRRSADHGLDDQWNWAASVEPASAVVEESGFTAVLIRSK</sequence>
<protein>
    <submittedName>
        <fullName evidence="2">Uncharacterized protein</fullName>
    </submittedName>
</protein>
<evidence type="ECO:0000313" key="3">
    <source>
        <dbReference type="Proteomes" id="UP000597989"/>
    </source>
</evidence>
<dbReference type="Proteomes" id="UP000597989">
    <property type="component" value="Unassembled WGS sequence"/>
</dbReference>
<feature type="region of interest" description="Disordered" evidence="1">
    <location>
        <begin position="1"/>
        <end position="27"/>
    </location>
</feature>
<proteinExistence type="predicted"/>
<accession>A0A917JQB5</accession>
<evidence type="ECO:0000256" key="1">
    <source>
        <dbReference type="SAM" id="MobiDB-lite"/>
    </source>
</evidence>
<dbReference type="EMBL" id="BMMT01000004">
    <property type="protein sequence ID" value="GGI79890.1"/>
    <property type="molecule type" value="Genomic_DNA"/>
</dbReference>